<evidence type="ECO:0000259" key="1">
    <source>
        <dbReference type="PROSITE" id="PS50126"/>
    </source>
</evidence>
<dbReference type="SMART" id="SM00316">
    <property type="entry name" value="S1"/>
    <property type="match status" value="1"/>
</dbReference>
<evidence type="ECO:0000313" key="3">
    <source>
        <dbReference type="Proteomes" id="UP000244792"/>
    </source>
</evidence>
<dbReference type="PROSITE" id="PS50126">
    <property type="entry name" value="S1"/>
    <property type="match status" value="1"/>
</dbReference>
<dbReference type="Proteomes" id="UP000244792">
    <property type="component" value="Chromosome"/>
</dbReference>
<dbReference type="GO" id="GO:0006412">
    <property type="term" value="P:translation"/>
    <property type="evidence" value="ECO:0007669"/>
    <property type="project" value="TreeGrafter"/>
</dbReference>
<dbReference type="EMBL" id="CP020921">
    <property type="protein sequence ID" value="AWB09836.1"/>
    <property type="molecule type" value="Genomic_DNA"/>
</dbReference>
<sequence length="113" mass="12791">MVHIMPGEFYEGVVIGTAKFGAFVELPSGEIGLVHISEVSDDYVKDVDTVIKKGDKIRVKVLSIKNDGKIELSIKQATISFEDKMNIFKKQSEERLLDLKRSLEPKRKGKRQK</sequence>
<keyword evidence="3" id="KW-1185">Reference proteome</keyword>
<dbReference type="Pfam" id="PF00575">
    <property type="entry name" value="S1"/>
    <property type="match status" value="1"/>
</dbReference>
<name>A0A2R4VZE6_THEAF</name>
<dbReference type="Gene3D" id="2.40.50.140">
    <property type="entry name" value="Nucleic acid-binding proteins"/>
    <property type="match status" value="1"/>
</dbReference>
<dbReference type="InterPro" id="IPR003029">
    <property type="entry name" value="S1_domain"/>
</dbReference>
<dbReference type="InterPro" id="IPR012340">
    <property type="entry name" value="NA-bd_OB-fold"/>
</dbReference>
<dbReference type="GO" id="GO:0003729">
    <property type="term" value="F:mRNA binding"/>
    <property type="evidence" value="ECO:0007669"/>
    <property type="project" value="TreeGrafter"/>
</dbReference>
<proteinExistence type="predicted"/>
<dbReference type="RefSeq" id="WP_108308677.1">
    <property type="nucleotide sequence ID" value="NZ_CP020921.1"/>
</dbReference>
<dbReference type="PANTHER" id="PTHR10724">
    <property type="entry name" value="30S RIBOSOMAL PROTEIN S1"/>
    <property type="match status" value="1"/>
</dbReference>
<gene>
    <name evidence="2" type="ORF">TDSAC_0461</name>
</gene>
<feature type="domain" description="S1 motif" evidence="1">
    <location>
        <begin position="7"/>
        <end position="75"/>
    </location>
</feature>
<organism evidence="2 3">
    <name type="scientific">Thermodesulfobium acidiphilum</name>
    <dbReference type="NCBI Taxonomy" id="1794699"/>
    <lineage>
        <taxon>Bacteria</taxon>
        <taxon>Pseudomonadati</taxon>
        <taxon>Thermodesulfobiota</taxon>
        <taxon>Thermodesulfobiia</taxon>
        <taxon>Thermodesulfobiales</taxon>
        <taxon>Thermodesulfobiaceae</taxon>
        <taxon>Thermodesulfobium</taxon>
    </lineage>
</organism>
<accession>A0A2R4VZE6</accession>
<dbReference type="SUPFAM" id="SSF50249">
    <property type="entry name" value="Nucleic acid-binding proteins"/>
    <property type="match status" value="1"/>
</dbReference>
<dbReference type="GO" id="GO:0003735">
    <property type="term" value="F:structural constituent of ribosome"/>
    <property type="evidence" value="ECO:0007669"/>
    <property type="project" value="TreeGrafter"/>
</dbReference>
<reference evidence="2 3" key="1">
    <citation type="submission" date="2017-04" db="EMBL/GenBank/DDBJ databases">
        <title>Genomic insights into metabolism of Thermodesulfobium acidiphilum.</title>
        <authorList>
            <person name="Toshchakov S.V."/>
            <person name="Frolov E.N."/>
            <person name="Kublanov I.V."/>
            <person name="Samarov N.I."/>
            <person name="Novikov A."/>
            <person name="Lebedinsky A.V."/>
            <person name="Bonch-Osmolovskaya E.A."/>
            <person name="Chernyh N.A."/>
        </authorList>
    </citation>
    <scope>NUCLEOTIDE SEQUENCE [LARGE SCALE GENOMIC DNA]</scope>
    <source>
        <strain evidence="2 3">3127-1</strain>
    </source>
</reference>
<protein>
    <submittedName>
        <fullName evidence="2">S1 RNA binding domain protein</fullName>
    </submittedName>
</protein>
<dbReference type="KEGG" id="taci:TDSAC_0461"/>
<dbReference type="AlphaFoldDB" id="A0A2R4VZE6"/>
<dbReference type="OrthoDB" id="9810507at2"/>
<dbReference type="InterPro" id="IPR050437">
    <property type="entry name" value="Ribos_protein_bS1-like"/>
</dbReference>
<evidence type="ECO:0000313" key="2">
    <source>
        <dbReference type="EMBL" id="AWB09836.1"/>
    </source>
</evidence>